<dbReference type="Pfam" id="PF02492">
    <property type="entry name" value="cobW"/>
    <property type="match status" value="1"/>
</dbReference>
<evidence type="ECO:0000259" key="6">
    <source>
        <dbReference type="SMART" id="SM00833"/>
    </source>
</evidence>
<dbReference type="SMART" id="SM00833">
    <property type="entry name" value="CobW_C"/>
    <property type="match status" value="1"/>
</dbReference>
<dbReference type="GO" id="GO:0016787">
    <property type="term" value="F:hydrolase activity"/>
    <property type="evidence" value="ECO:0007669"/>
    <property type="project" value="UniProtKB-KW"/>
</dbReference>
<evidence type="ECO:0000256" key="4">
    <source>
        <dbReference type="ARBA" id="ARBA00034320"/>
    </source>
</evidence>
<dbReference type="InterPro" id="IPR027417">
    <property type="entry name" value="P-loop_NTPase"/>
</dbReference>
<evidence type="ECO:0000256" key="2">
    <source>
        <dbReference type="ARBA" id="ARBA00022801"/>
    </source>
</evidence>
<dbReference type="Pfam" id="PF07683">
    <property type="entry name" value="CobW_C"/>
    <property type="match status" value="1"/>
</dbReference>
<evidence type="ECO:0000256" key="1">
    <source>
        <dbReference type="ARBA" id="ARBA00022741"/>
    </source>
</evidence>
<keyword evidence="8" id="KW-1185">Reference proteome</keyword>
<dbReference type="AlphaFoldDB" id="A0A4S8NCI8"/>
<keyword evidence="2" id="KW-0378">Hydrolase</keyword>
<comment type="similarity">
    <text evidence="4">Belongs to the SIMIBI class G3E GTPase family. ZNG1 subfamily.</text>
</comment>
<dbReference type="PANTHER" id="PTHR13748">
    <property type="entry name" value="COBW-RELATED"/>
    <property type="match status" value="1"/>
</dbReference>
<accession>A0A4S8NCI8</accession>
<dbReference type="GO" id="GO:0005737">
    <property type="term" value="C:cytoplasm"/>
    <property type="evidence" value="ECO:0007669"/>
    <property type="project" value="TreeGrafter"/>
</dbReference>
<name>A0A4S8NCI8_9ACTN</name>
<feature type="domain" description="CobW C-terminal" evidence="6">
    <location>
        <begin position="228"/>
        <end position="315"/>
    </location>
</feature>
<organism evidence="7 8">
    <name type="scientific">Nocardioides caeni</name>
    <dbReference type="NCBI Taxonomy" id="574700"/>
    <lineage>
        <taxon>Bacteria</taxon>
        <taxon>Bacillati</taxon>
        <taxon>Actinomycetota</taxon>
        <taxon>Actinomycetes</taxon>
        <taxon>Propionibacteriales</taxon>
        <taxon>Nocardioidaceae</taxon>
        <taxon>Nocardioides</taxon>
    </lineage>
</organism>
<reference evidence="7 8" key="1">
    <citation type="journal article" date="2009" name="Int. J. Syst. Evol. Microbiol.">
        <title>Nocardioides caeni sp. nov., isolated from wastewater.</title>
        <authorList>
            <person name="Yoon J.H."/>
            <person name="Kang S.J."/>
            <person name="Park S."/>
            <person name="Kim W."/>
            <person name="Oh T.K."/>
        </authorList>
    </citation>
    <scope>NUCLEOTIDE SEQUENCE [LARGE SCALE GENOMIC DNA]</scope>
    <source>
        <strain evidence="7 8">DSM 23134</strain>
    </source>
</reference>
<dbReference type="RefSeq" id="WP_136562902.1">
    <property type="nucleotide sequence ID" value="NZ_BAABLS010000004.1"/>
</dbReference>
<proteinExistence type="inferred from homology"/>
<dbReference type="GO" id="GO:0000166">
    <property type="term" value="F:nucleotide binding"/>
    <property type="evidence" value="ECO:0007669"/>
    <property type="project" value="UniProtKB-KW"/>
</dbReference>
<dbReference type="InterPro" id="IPR011629">
    <property type="entry name" value="CobW-like_C"/>
</dbReference>
<dbReference type="Proteomes" id="UP000307087">
    <property type="component" value="Unassembled WGS sequence"/>
</dbReference>
<gene>
    <name evidence="7" type="ORF">E9934_10760</name>
</gene>
<evidence type="ECO:0000313" key="8">
    <source>
        <dbReference type="Proteomes" id="UP000307087"/>
    </source>
</evidence>
<dbReference type="InterPro" id="IPR051316">
    <property type="entry name" value="Zinc-reg_GTPase_activator"/>
</dbReference>
<keyword evidence="1" id="KW-0547">Nucleotide-binding</keyword>
<protein>
    <submittedName>
        <fullName evidence="7">GTP-binding protein</fullName>
    </submittedName>
</protein>
<keyword evidence="3" id="KW-0143">Chaperone</keyword>
<dbReference type="Gene3D" id="3.30.1220.10">
    <property type="entry name" value="CobW-like, C-terminal domain"/>
    <property type="match status" value="1"/>
</dbReference>
<evidence type="ECO:0000256" key="3">
    <source>
        <dbReference type="ARBA" id="ARBA00023186"/>
    </source>
</evidence>
<comment type="catalytic activity">
    <reaction evidence="5">
        <text>GTP + H2O = GDP + phosphate + H(+)</text>
        <dbReference type="Rhea" id="RHEA:19669"/>
        <dbReference type="ChEBI" id="CHEBI:15377"/>
        <dbReference type="ChEBI" id="CHEBI:15378"/>
        <dbReference type="ChEBI" id="CHEBI:37565"/>
        <dbReference type="ChEBI" id="CHEBI:43474"/>
        <dbReference type="ChEBI" id="CHEBI:58189"/>
    </reaction>
    <physiologicalReaction direction="left-to-right" evidence="5">
        <dbReference type="Rhea" id="RHEA:19670"/>
    </physiologicalReaction>
</comment>
<dbReference type="InterPro" id="IPR003495">
    <property type="entry name" value="CobW/HypB/UreG_nucleotide-bd"/>
</dbReference>
<dbReference type="CDD" id="cd03112">
    <property type="entry name" value="CobW-like"/>
    <property type="match status" value="1"/>
</dbReference>
<dbReference type="PANTHER" id="PTHR13748:SF62">
    <property type="entry name" value="COBW DOMAIN-CONTAINING PROTEIN"/>
    <property type="match status" value="1"/>
</dbReference>
<dbReference type="OrthoDB" id="9808822at2"/>
<dbReference type="InterPro" id="IPR036627">
    <property type="entry name" value="CobW-likC_sf"/>
</dbReference>
<dbReference type="SUPFAM" id="SSF52540">
    <property type="entry name" value="P-loop containing nucleoside triphosphate hydrolases"/>
    <property type="match status" value="1"/>
</dbReference>
<dbReference type="SUPFAM" id="SSF90002">
    <property type="entry name" value="Hypothetical protein YjiA, C-terminal domain"/>
    <property type="match status" value="1"/>
</dbReference>
<sequence>MQPRVPVIALTGHLGAGKTTLLNHLLGQPGARVGVVVNDFGDINVDAALVSGQVDEPASIAGGCLCCLEDGEGLDEALEKLADPRRGLDAIVVEASGIAEPGALARMIRFSGAANVRPGGVVDVVDAVEYFATVDGGGLPPARFAIASLVVLNKCDRLPEDEREDTLARIEERIREANPHVTIVRTSRGQIDPALVHDVASAEEPEDELPIAALLRAERPAHRHHAHAASATVTVAGPIEPGALVDLLEAPPEGAYRMKGTVVVDAGRRQQGYVVHVVGRQVHVTPCAPPGTSTLVAIGLDLDPATVRPALQTGLRAAERTDPAGLRRLRRLRLLSE</sequence>
<evidence type="ECO:0000256" key="5">
    <source>
        <dbReference type="ARBA" id="ARBA00049117"/>
    </source>
</evidence>
<evidence type="ECO:0000313" key="7">
    <source>
        <dbReference type="EMBL" id="THV12869.1"/>
    </source>
</evidence>
<dbReference type="Gene3D" id="3.40.50.300">
    <property type="entry name" value="P-loop containing nucleotide triphosphate hydrolases"/>
    <property type="match status" value="1"/>
</dbReference>
<dbReference type="EMBL" id="STGW01000006">
    <property type="protein sequence ID" value="THV12869.1"/>
    <property type="molecule type" value="Genomic_DNA"/>
</dbReference>
<comment type="caution">
    <text evidence="7">The sequence shown here is derived from an EMBL/GenBank/DDBJ whole genome shotgun (WGS) entry which is preliminary data.</text>
</comment>